<sequence>MGLRNHLRKILCAALTGAALSSGAALASDHRESPEAAAHPGSDITDYYAFVNPNDPSKLVFVLTVNPASIPSIARTYVMDSRSRFVFHIDNNGDYRDDAKIVFRFSKEEFPPSVPGVGIVPGQVYNARFTIGSDSFNVEGEVTPFSQQFPEPPAPIITESHGVKVFVGPCNDPFFFDSVDSFRVLAKVQPKFQSAQDRNWGSNVHAIVVEMPSRMIYKNKPLNTWTATEELNRAGEWKQVQRQGNPALKAVFIPEKLRYKFNTTHPKDDPRNFRAVIADQLVEVFNVQPPDIARYLKLTVPDTLLLDPTKPVKLGQNGRTLDDDIDLMFWFNLDKPLAYAPGQLDGVPANDVPSRSVFPYVAPPTSVPN</sequence>
<reference evidence="2" key="1">
    <citation type="submission" date="2022-09" db="EMBL/GenBank/DDBJ databases">
        <title>Tahibacter sp. nov., isolated from a fresh water.</title>
        <authorList>
            <person name="Baek J.H."/>
            <person name="Lee J.K."/>
            <person name="Kim J.M."/>
            <person name="Jeon C.O."/>
        </authorList>
    </citation>
    <scope>NUCLEOTIDE SEQUENCE</scope>
    <source>
        <strain evidence="2">W38</strain>
    </source>
</reference>
<dbReference type="EMBL" id="CP104694">
    <property type="protein sequence ID" value="UXI69479.1"/>
    <property type="molecule type" value="Genomic_DNA"/>
</dbReference>
<keyword evidence="3" id="KW-1185">Reference proteome</keyword>
<dbReference type="Pfam" id="PF14224">
    <property type="entry name" value="DUF4331"/>
    <property type="match status" value="1"/>
</dbReference>
<evidence type="ECO:0000313" key="3">
    <source>
        <dbReference type="Proteomes" id="UP001064632"/>
    </source>
</evidence>
<proteinExistence type="predicted"/>
<gene>
    <name evidence="2" type="ORF">N4264_07465</name>
</gene>
<feature type="chain" id="PRO_5047233812" evidence="1">
    <location>
        <begin position="28"/>
        <end position="369"/>
    </location>
</feature>
<dbReference type="Proteomes" id="UP001064632">
    <property type="component" value="Chromosome"/>
</dbReference>
<evidence type="ECO:0000256" key="1">
    <source>
        <dbReference type="SAM" id="SignalP"/>
    </source>
</evidence>
<protein>
    <submittedName>
        <fullName evidence="2">DUF4331 domain-containing protein</fullName>
    </submittedName>
</protein>
<feature type="signal peptide" evidence="1">
    <location>
        <begin position="1"/>
        <end position="27"/>
    </location>
</feature>
<dbReference type="InterPro" id="IPR025566">
    <property type="entry name" value="DUF4331"/>
</dbReference>
<organism evidence="2 3">
    <name type="scientific">Tahibacter amnicola</name>
    <dbReference type="NCBI Taxonomy" id="2976241"/>
    <lineage>
        <taxon>Bacteria</taxon>
        <taxon>Pseudomonadati</taxon>
        <taxon>Pseudomonadota</taxon>
        <taxon>Gammaproteobacteria</taxon>
        <taxon>Lysobacterales</taxon>
        <taxon>Rhodanobacteraceae</taxon>
        <taxon>Tahibacter</taxon>
    </lineage>
</organism>
<name>A0ABY6BHX3_9GAMM</name>
<evidence type="ECO:0000313" key="2">
    <source>
        <dbReference type="EMBL" id="UXI69479.1"/>
    </source>
</evidence>
<dbReference type="RefSeq" id="WP_261696434.1">
    <property type="nucleotide sequence ID" value="NZ_CP104694.1"/>
</dbReference>
<accession>A0ABY6BHX3</accession>
<keyword evidence="1" id="KW-0732">Signal</keyword>